<sequence>MRSWGRVAKRTRLVAFGLLTAVPLALTHTPVVDGVVAAENITDTASLFAFETVQLTDRVIANLSSHQLSDISLFSFRINASSAAKKRQSRKCKTYPGDAGWPSERIWKLFDALLGGALIKTVPDAAVCYRDWSVFDALQCQTLTDNWGNSSVRIEDPTAIRSILYQGMTCMPPNMTASFLGNGPNCTVGGFPEYTVKATNVAQIQLAVNFARELDLRLIIKNTGHDFGGKSVGKGALSIWTHHLKDAIFYERYTTGSYSGPAFKFGAGIQVFEANKLAKEYGVSVVGGEGKTVGHVGGYTQGGGHSPLTSLWGMAADQVLSLEIVTADGRFITADSEANPDIFWAVRGGGGSTYGVVTSMVVKAHPKIKVTTMRYNITTDANFTHDKFWAAQRAYIDNFAQYADLGYYSYFRIRHSGDEIFHDMTSWVAPNTSEVEFRTNLAPLFKKWAALGVPFRPIIREYDNYHDAWADGFPQEPWLVTMRQASRFFPRENLVDEEKKNATVDAIRGVFDEGASLIMFNIRNPPDSDKIDNAVNPAWRKVLMFAIMFTTWNTTSSQEVATNLSRKLTFEWNPRWIELTPGSGTYMSESDYIEPNWQQSFYGSNYARLYRLKQEWDPDGVFYAQNAVGMEDWEMSEMILGHLPSQNSKLCRK</sequence>
<dbReference type="PROSITE" id="PS51387">
    <property type="entry name" value="FAD_PCMH"/>
    <property type="match status" value="1"/>
</dbReference>
<accession>A0A6A6E7E1</accession>
<keyword evidence="2" id="KW-0560">Oxidoreductase</keyword>
<dbReference type="AlphaFoldDB" id="A0A6A6E7E1"/>
<evidence type="ECO:0000256" key="2">
    <source>
        <dbReference type="ARBA" id="ARBA00023002"/>
    </source>
</evidence>
<feature type="domain" description="FAD-binding PCMH-type" evidence="4">
    <location>
        <begin position="188"/>
        <end position="367"/>
    </location>
</feature>
<dbReference type="OrthoDB" id="9983560at2759"/>
<evidence type="ECO:0000256" key="3">
    <source>
        <dbReference type="SAM" id="SignalP"/>
    </source>
</evidence>
<feature type="chain" id="PRO_5025589946" evidence="3">
    <location>
        <begin position="28"/>
        <end position="653"/>
    </location>
</feature>
<dbReference type="InterPro" id="IPR012951">
    <property type="entry name" value="BBE"/>
</dbReference>
<name>A0A6A6E7E1_9PEZI</name>
<dbReference type="EMBL" id="ML994625">
    <property type="protein sequence ID" value="KAF2187867.1"/>
    <property type="molecule type" value="Genomic_DNA"/>
</dbReference>
<gene>
    <name evidence="5" type="ORF">K469DRAFT_748722</name>
</gene>
<dbReference type="GO" id="GO:0016491">
    <property type="term" value="F:oxidoreductase activity"/>
    <property type="evidence" value="ECO:0007669"/>
    <property type="project" value="UniProtKB-KW"/>
</dbReference>
<dbReference type="Proteomes" id="UP000800200">
    <property type="component" value="Unassembled WGS sequence"/>
</dbReference>
<dbReference type="PANTHER" id="PTHR13878:SF91">
    <property type="entry name" value="FAD BINDING DOMAIN PROTEIN (AFU_ORTHOLOGUE AFUA_6G12070)-RELATED"/>
    <property type="match status" value="1"/>
</dbReference>
<dbReference type="InterPro" id="IPR006094">
    <property type="entry name" value="Oxid_FAD_bind_N"/>
</dbReference>
<keyword evidence="3" id="KW-0732">Signal</keyword>
<dbReference type="Gene3D" id="3.30.465.10">
    <property type="match status" value="2"/>
</dbReference>
<dbReference type="Pfam" id="PF01565">
    <property type="entry name" value="FAD_binding_4"/>
    <property type="match status" value="1"/>
</dbReference>
<evidence type="ECO:0000313" key="6">
    <source>
        <dbReference type="Proteomes" id="UP000800200"/>
    </source>
</evidence>
<dbReference type="InterPro" id="IPR050432">
    <property type="entry name" value="FAD-linked_Oxidoreductases_BP"/>
</dbReference>
<comment type="similarity">
    <text evidence="1">Belongs to the oxygen-dependent FAD-linked oxidoreductase family.</text>
</comment>
<dbReference type="InterPro" id="IPR036318">
    <property type="entry name" value="FAD-bd_PCMH-like_sf"/>
</dbReference>
<reference evidence="5" key="1">
    <citation type="journal article" date="2020" name="Stud. Mycol.">
        <title>101 Dothideomycetes genomes: a test case for predicting lifestyles and emergence of pathogens.</title>
        <authorList>
            <person name="Haridas S."/>
            <person name="Albert R."/>
            <person name="Binder M."/>
            <person name="Bloem J."/>
            <person name="Labutti K."/>
            <person name="Salamov A."/>
            <person name="Andreopoulos B."/>
            <person name="Baker S."/>
            <person name="Barry K."/>
            <person name="Bills G."/>
            <person name="Bluhm B."/>
            <person name="Cannon C."/>
            <person name="Castanera R."/>
            <person name="Culley D."/>
            <person name="Daum C."/>
            <person name="Ezra D."/>
            <person name="Gonzalez J."/>
            <person name="Henrissat B."/>
            <person name="Kuo A."/>
            <person name="Liang C."/>
            <person name="Lipzen A."/>
            <person name="Lutzoni F."/>
            <person name="Magnuson J."/>
            <person name="Mondo S."/>
            <person name="Nolan M."/>
            <person name="Ohm R."/>
            <person name="Pangilinan J."/>
            <person name="Park H.-J."/>
            <person name="Ramirez L."/>
            <person name="Alfaro M."/>
            <person name="Sun H."/>
            <person name="Tritt A."/>
            <person name="Yoshinaga Y."/>
            <person name="Zwiers L.-H."/>
            <person name="Turgeon B."/>
            <person name="Goodwin S."/>
            <person name="Spatafora J."/>
            <person name="Crous P."/>
            <person name="Grigoriev I."/>
        </authorList>
    </citation>
    <scope>NUCLEOTIDE SEQUENCE</scope>
    <source>
        <strain evidence="5">CBS 207.26</strain>
    </source>
</reference>
<dbReference type="InterPro" id="IPR016169">
    <property type="entry name" value="FAD-bd_PCMH_sub2"/>
</dbReference>
<dbReference type="SUPFAM" id="SSF56176">
    <property type="entry name" value="FAD-binding/transporter-associated domain-like"/>
    <property type="match status" value="1"/>
</dbReference>
<dbReference type="InterPro" id="IPR016166">
    <property type="entry name" value="FAD-bd_PCMH"/>
</dbReference>
<evidence type="ECO:0000259" key="4">
    <source>
        <dbReference type="PROSITE" id="PS51387"/>
    </source>
</evidence>
<keyword evidence="6" id="KW-1185">Reference proteome</keyword>
<evidence type="ECO:0000256" key="1">
    <source>
        <dbReference type="ARBA" id="ARBA00005466"/>
    </source>
</evidence>
<dbReference type="Pfam" id="PF08031">
    <property type="entry name" value="BBE"/>
    <property type="match status" value="1"/>
</dbReference>
<proteinExistence type="inferred from homology"/>
<dbReference type="PANTHER" id="PTHR13878">
    <property type="entry name" value="GULONOLACTONE OXIDASE"/>
    <property type="match status" value="1"/>
</dbReference>
<feature type="signal peptide" evidence="3">
    <location>
        <begin position="1"/>
        <end position="27"/>
    </location>
</feature>
<dbReference type="GO" id="GO:0071949">
    <property type="term" value="F:FAD binding"/>
    <property type="evidence" value="ECO:0007669"/>
    <property type="project" value="InterPro"/>
</dbReference>
<organism evidence="5 6">
    <name type="scientific">Zopfia rhizophila CBS 207.26</name>
    <dbReference type="NCBI Taxonomy" id="1314779"/>
    <lineage>
        <taxon>Eukaryota</taxon>
        <taxon>Fungi</taxon>
        <taxon>Dikarya</taxon>
        <taxon>Ascomycota</taxon>
        <taxon>Pezizomycotina</taxon>
        <taxon>Dothideomycetes</taxon>
        <taxon>Dothideomycetes incertae sedis</taxon>
        <taxon>Zopfiaceae</taxon>
        <taxon>Zopfia</taxon>
    </lineage>
</organism>
<evidence type="ECO:0000313" key="5">
    <source>
        <dbReference type="EMBL" id="KAF2187867.1"/>
    </source>
</evidence>
<protein>
    <submittedName>
        <fullName evidence="5">FAD binding domain-containing protein</fullName>
    </submittedName>
</protein>